<evidence type="ECO:0000313" key="10">
    <source>
        <dbReference type="Proteomes" id="UP000015101"/>
    </source>
</evidence>
<dbReference type="PROSITE" id="PS51252">
    <property type="entry name" value="ANTISTASIN"/>
    <property type="match status" value="1"/>
</dbReference>
<accession>T1F766</accession>
<keyword evidence="10" id="KW-1185">Reference proteome</keyword>
<evidence type="ECO:0000256" key="4">
    <source>
        <dbReference type="ARBA" id="ARBA00022690"/>
    </source>
</evidence>
<evidence type="ECO:0000256" key="6">
    <source>
        <dbReference type="SAM" id="SignalP"/>
    </source>
</evidence>
<dbReference type="EMBL" id="KB096633">
    <property type="protein sequence ID" value="ESO03445.1"/>
    <property type="molecule type" value="Genomic_DNA"/>
</dbReference>
<dbReference type="GO" id="GO:0004867">
    <property type="term" value="F:serine-type endopeptidase inhibitor activity"/>
    <property type="evidence" value="ECO:0007669"/>
    <property type="project" value="UniProtKB-KW"/>
</dbReference>
<feature type="domain" description="Antistasin-like" evidence="7">
    <location>
        <begin position="28"/>
        <end position="53"/>
    </location>
</feature>
<dbReference type="GeneID" id="20204665"/>
<dbReference type="InParanoid" id="T1F766"/>
<dbReference type="SUPFAM" id="SSF57262">
    <property type="entry name" value="Leech antihemostatic proteins"/>
    <property type="match status" value="1"/>
</dbReference>
<dbReference type="KEGG" id="hro:HELRODRAFT_173741"/>
<dbReference type="HOGENOM" id="CLU_1620831_0_0_1"/>
<protein>
    <recommendedName>
        <fullName evidence="7">Antistasin-like domain-containing protein</fullName>
    </recommendedName>
</protein>
<proteinExistence type="inferred from homology"/>
<keyword evidence="3" id="KW-0964">Secreted</keyword>
<dbReference type="EnsemblMetazoa" id="HelroT173741">
    <property type="protein sequence ID" value="HelroP173741"/>
    <property type="gene ID" value="HelroG173741"/>
</dbReference>
<dbReference type="Proteomes" id="UP000015101">
    <property type="component" value="Unassembled WGS sequence"/>
</dbReference>
<reference evidence="10" key="1">
    <citation type="submission" date="2012-12" db="EMBL/GenBank/DDBJ databases">
        <authorList>
            <person name="Hellsten U."/>
            <person name="Grimwood J."/>
            <person name="Chapman J.A."/>
            <person name="Shapiro H."/>
            <person name="Aerts A."/>
            <person name="Otillar R.P."/>
            <person name="Terry A.Y."/>
            <person name="Boore J.L."/>
            <person name="Simakov O."/>
            <person name="Marletaz F."/>
            <person name="Cho S.-J."/>
            <person name="Edsinger-Gonzales E."/>
            <person name="Havlak P."/>
            <person name="Kuo D.-H."/>
            <person name="Larsson T."/>
            <person name="Lv J."/>
            <person name="Arendt D."/>
            <person name="Savage R."/>
            <person name="Osoegawa K."/>
            <person name="de Jong P."/>
            <person name="Lindberg D.R."/>
            <person name="Seaver E.C."/>
            <person name="Weisblat D.A."/>
            <person name="Putnam N.H."/>
            <person name="Grigoriev I.V."/>
            <person name="Rokhsar D.S."/>
        </authorList>
    </citation>
    <scope>NUCLEOTIDE SEQUENCE</scope>
</reference>
<name>T1F766_HELRO</name>
<evidence type="ECO:0000313" key="8">
    <source>
        <dbReference type="EMBL" id="ESO03445.1"/>
    </source>
</evidence>
<comment type="similarity">
    <text evidence="2">Belongs to the protease inhibitor I15 (antistasin) family.</text>
</comment>
<evidence type="ECO:0000259" key="7">
    <source>
        <dbReference type="PROSITE" id="PS51252"/>
    </source>
</evidence>
<dbReference type="Pfam" id="PF02822">
    <property type="entry name" value="Antistasin"/>
    <property type="match status" value="1"/>
</dbReference>
<keyword evidence="4" id="KW-0646">Protease inhibitor</keyword>
<dbReference type="AlphaFoldDB" id="T1F766"/>
<dbReference type="CTD" id="20204665"/>
<reference evidence="9" key="3">
    <citation type="submission" date="2015-06" db="UniProtKB">
        <authorList>
            <consortium name="EnsemblMetazoa"/>
        </authorList>
    </citation>
    <scope>IDENTIFICATION</scope>
</reference>
<evidence type="ECO:0000256" key="5">
    <source>
        <dbReference type="ARBA" id="ARBA00022900"/>
    </source>
</evidence>
<keyword evidence="5" id="KW-0722">Serine protease inhibitor</keyword>
<keyword evidence="6" id="KW-0732">Signal</keyword>
<comment type="subcellular location">
    <subcellularLocation>
        <location evidence="1">Secreted</location>
    </subcellularLocation>
</comment>
<gene>
    <name evidence="9" type="primary">20204665</name>
    <name evidence="8" type="ORF">HELRODRAFT_173741</name>
</gene>
<dbReference type="InterPro" id="IPR011061">
    <property type="entry name" value="Hirudin/antistatin"/>
</dbReference>
<feature type="chain" id="PRO_5010980356" description="Antistasin-like domain-containing protein" evidence="6">
    <location>
        <begin position="23"/>
        <end position="164"/>
    </location>
</feature>
<dbReference type="OrthoDB" id="6161044at2759"/>
<evidence type="ECO:0000256" key="1">
    <source>
        <dbReference type="ARBA" id="ARBA00004613"/>
    </source>
</evidence>
<reference evidence="8 10" key="2">
    <citation type="journal article" date="2013" name="Nature">
        <title>Insights into bilaterian evolution from three spiralian genomes.</title>
        <authorList>
            <person name="Simakov O."/>
            <person name="Marletaz F."/>
            <person name="Cho S.J."/>
            <person name="Edsinger-Gonzales E."/>
            <person name="Havlak P."/>
            <person name="Hellsten U."/>
            <person name="Kuo D.H."/>
            <person name="Larsson T."/>
            <person name="Lv J."/>
            <person name="Arendt D."/>
            <person name="Savage R."/>
            <person name="Osoegawa K."/>
            <person name="de Jong P."/>
            <person name="Grimwood J."/>
            <person name="Chapman J.A."/>
            <person name="Shapiro H."/>
            <person name="Aerts A."/>
            <person name="Otillar R.P."/>
            <person name="Terry A.Y."/>
            <person name="Boore J.L."/>
            <person name="Grigoriev I.V."/>
            <person name="Lindberg D.R."/>
            <person name="Seaver E.C."/>
            <person name="Weisblat D.A."/>
            <person name="Putnam N.H."/>
            <person name="Rokhsar D.S."/>
        </authorList>
    </citation>
    <scope>NUCLEOTIDE SEQUENCE</scope>
</reference>
<organism evidence="9 10">
    <name type="scientific">Helobdella robusta</name>
    <name type="common">Californian leech</name>
    <dbReference type="NCBI Taxonomy" id="6412"/>
    <lineage>
        <taxon>Eukaryota</taxon>
        <taxon>Metazoa</taxon>
        <taxon>Spiralia</taxon>
        <taxon>Lophotrochozoa</taxon>
        <taxon>Annelida</taxon>
        <taxon>Clitellata</taxon>
        <taxon>Hirudinea</taxon>
        <taxon>Rhynchobdellida</taxon>
        <taxon>Glossiphoniidae</taxon>
        <taxon>Helobdella</taxon>
    </lineage>
</organism>
<feature type="signal peptide" evidence="6">
    <location>
        <begin position="1"/>
        <end position="22"/>
    </location>
</feature>
<dbReference type="EMBL" id="AMQM01004691">
    <property type="status" value="NOT_ANNOTATED_CDS"/>
    <property type="molecule type" value="Genomic_DNA"/>
</dbReference>
<sequence>MIGRFVAVATVALVLLVATSSAQDRVVCPSLNCPTACRYGYVPDDNGCRTCECLNACVNLKCGDNGTCAGFDKKNLDAVKCFPQAKLCCPCDRIYWPYNYVNYANCCPLGCKATSCPMGMICCPNKFGCLKLSTILQLVCQPQLSPTSHMMGSTHLALTFHHYS</sequence>
<dbReference type="Gene3D" id="2.10.22.10">
    <property type="entry name" value="Antistasin, domain 1"/>
    <property type="match status" value="1"/>
</dbReference>
<dbReference type="InterPro" id="IPR004094">
    <property type="entry name" value="Antistasin-like"/>
</dbReference>
<evidence type="ECO:0000256" key="3">
    <source>
        <dbReference type="ARBA" id="ARBA00022525"/>
    </source>
</evidence>
<dbReference type="RefSeq" id="XP_009018593.1">
    <property type="nucleotide sequence ID" value="XM_009020345.1"/>
</dbReference>
<evidence type="ECO:0000313" key="9">
    <source>
        <dbReference type="EnsemblMetazoa" id="HelroP173741"/>
    </source>
</evidence>
<evidence type="ECO:0000256" key="2">
    <source>
        <dbReference type="ARBA" id="ARBA00008768"/>
    </source>
</evidence>
<dbReference type="GO" id="GO:0005576">
    <property type="term" value="C:extracellular region"/>
    <property type="evidence" value="ECO:0007669"/>
    <property type="project" value="UniProtKB-SubCell"/>
</dbReference>